<dbReference type="RefSeq" id="WP_349188246.1">
    <property type="nucleotide sequence ID" value="NZ_JBBNPP010000003.1"/>
</dbReference>
<evidence type="ECO:0000313" key="2">
    <source>
        <dbReference type="Proteomes" id="UP001491691"/>
    </source>
</evidence>
<accession>A0ABV1J0C1</accession>
<evidence type="ECO:0000313" key="1">
    <source>
        <dbReference type="EMBL" id="MEQ3346350.1"/>
    </source>
</evidence>
<keyword evidence="2" id="KW-1185">Reference proteome</keyword>
<dbReference type="EMBL" id="JBBNPP010000003">
    <property type="protein sequence ID" value="MEQ3346350.1"/>
    <property type="molecule type" value="Genomic_DNA"/>
</dbReference>
<organism evidence="1 2">
    <name type="scientific">Peptoniphilus senegalensis</name>
    <dbReference type="NCBI Taxonomy" id="1465757"/>
    <lineage>
        <taxon>Bacteria</taxon>
        <taxon>Bacillati</taxon>
        <taxon>Bacillota</taxon>
        <taxon>Tissierellia</taxon>
        <taxon>Tissierellales</taxon>
        <taxon>Peptoniphilaceae</taxon>
        <taxon>Peptoniphilus</taxon>
    </lineage>
</organism>
<comment type="caution">
    <text evidence="1">The sequence shown here is derived from an EMBL/GenBank/DDBJ whole genome shotgun (WGS) entry which is preliminary data.</text>
</comment>
<protein>
    <submittedName>
        <fullName evidence="1">Uncharacterized protein</fullName>
    </submittedName>
</protein>
<proteinExistence type="predicted"/>
<dbReference type="Proteomes" id="UP001491691">
    <property type="component" value="Unassembled WGS sequence"/>
</dbReference>
<sequence>MFDKELFLEIAKEMGIEVAEGPGRDMVNGIEVDVMDLIFGNFGLLNTDQYNEIETISIDASENQYNFNSSEDSLLIGKDNSNKDKTSINFENCFAA</sequence>
<gene>
    <name evidence="1" type="ORF">AAA073_02735</name>
</gene>
<name>A0ABV1J0C1_9FIRM</name>
<reference evidence="1 2" key="1">
    <citation type="submission" date="2024-04" db="EMBL/GenBank/DDBJ databases">
        <title>Human intestinal bacterial collection.</title>
        <authorList>
            <person name="Pauvert C."/>
            <person name="Hitch T.C.A."/>
            <person name="Clavel T."/>
        </authorList>
    </citation>
    <scope>NUCLEOTIDE SEQUENCE [LARGE SCALE GENOMIC DNA]</scope>
    <source>
        <strain evidence="1 2">CLA-SR-H019</strain>
    </source>
</reference>